<dbReference type="GO" id="GO:0005829">
    <property type="term" value="C:cytosol"/>
    <property type="evidence" value="ECO:0007669"/>
    <property type="project" value="TreeGrafter"/>
</dbReference>
<evidence type="ECO:0000259" key="4">
    <source>
        <dbReference type="PROSITE" id="PS50042"/>
    </source>
</evidence>
<feature type="domain" description="Cyclic nucleotide-binding" evidence="4">
    <location>
        <begin position="14"/>
        <end position="117"/>
    </location>
</feature>
<evidence type="ECO:0000256" key="2">
    <source>
        <dbReference type="ARBA" id="ARBA00023125"/>
    </source>
</evidence>
<evidence type="ECO:0000256" key="1">
    <source>
        <dbReference type="ARBA" id="ARBA00023015"/>
    </source>
</evidence>
<keyword evidence="6" id="KW-1185">Reference proteome</keyword>
<dbReference type="InterPro" id="IPR000595">
    <property type="entry name" value="cNMP-bd_dom"/>
</dbReference>
<evidence type="ECO:0000256" key="3">
    <source>
        <dbReference type="ARBA" id="ARBA00023163"/>
    </source>
</evidence>
<dbReference type="InterPro" id="IPR036390">
    <property type="entry name" value="WH_DNA-bd_sf"/>
</dbReference>
<dbReference type="GO" id="GO:0003700">
    <property type="term" value="F:DNA-binding transcription factor activity"/>
    <property type="evidence" value="ECO:0007669"/>
    <property type="project" value="TreeGrafter"/>
</dbReference>
<dbReference type="PANTHER" id="PTHR24567:SF74">
    <property type="entry name" value="HTH-TYPE TRANSCRIPTIONAL REGULATOR ARCR"/>
    <property type="match status" value="1"/>
</dbReference>
<dbReference type="RefSeq" id="WP_241570547.1">
    <property type="nucleotide sequence ID" value="NZ_JAKUML010000003.1"/>
</dbReference>
<reference evidence="5" key="1">
    <citation type="submission" date="2022-02" db="EMBL/GenBank/DDBJ databases">
        <title>Acinetobacter A3.8 sp. nov., isolated from Sediment (Zhairuo Island).</title>
        <authorList>
            <person name="Zheng K."/>
        </authorList>
    </citation>
    <scope>NUCLEOTIDE SEQUENCE</scope>
    <source>
        <strain evidence="5">A3.8</strain>
    </source>
</reference>
<name>A0A9X1WYJ8_9GAMM</name>
<accession>A0A9X1WYJ8</accession>
<dbReference type="Gene3D" id="1.10.10.10">
    <property type="entry name" value="Winged helix-like DNA-binding domain superfamily/Winged helix DNA-binding domain"/>
    <property type="match status" value="1"/>
</dbReference>
<dbReference type="Pfam" id="PF13545">
    <property type="entry name" value="HTH_Crp_2"/>
    <property type="match status" value="1"/>
</dbReference>
<comment type="caution">
    <text evidence="5">The sequence shown here is derived from an EMBL/GenBank/DDBJ whole genome shotgun (WGS) entry which is preliminary data.</text>
</comment>
<keyword evidence="1" id="KW-0805">Transcription regulation</keyword>
<evidence type="ECO:0000313" key="5">
    <source>
        <dbReference type="EMBL" id="MCJ8145850.1"/>
    </source>
</evidence>
<keyword evidence="3" id="KW-0804">Transcription</keyword>
<dbReference type="PANTHER" id="PTHR24567">
    <property type="entry name" value="CRP FAMILY TRANSCRIPTIONAL REGULATORY PROTEIN"/>
    <property type="match status" value="1"/>
</dbReference>
<dbReference type="EMBL" id="JAKUML010000003">
    <property type="protein sequence ID" value="MCJ8145850.1"/>
    <property type="molecule type" value="Genomic_DNA"/>
</dbReference>
<dbReference type="InterPro" id="IPR012318">
    <property type="entry name" value="HTH_CRP"/>
</dbReference>
<evidence type="ECO:0000313" key="6">
    <source>
        <dbReference type="Proteomes" id="UP001139701"/>
    </source>
</evidence>
<dbReference type="Gene3D" id="2.60.120.10">
    <property type="entry name" value="Jelly Rolls"/>
    <property type="match status" value="1"/>
</dbReference>
<dbReference type="GO" id="GO:0003677">
    <property type="term" value="F:DNA binding"/>
    <property type="evidence" value="ECO:0007669"/>
    <property type="project" value="UniProtKB-KW"/>
</dbReference>
<gene>
    <name evidence="5" type="ORF">MKI79_02815</name>
</gene>
<sequence length="235" mass="26778">MTESLHHKLCANAWYASQSESFQQFILTQHKTVHLEKGQVLFYRGAVDDGIYAILNGAIQLGFSDAEGHESLMLIAETNLWFGEISLIDGKPRTHDAIASQTTTLLHLPKNALLNFLTQYPECWRSIALLLSQKIRPLLQDIEVLQHGSLQQRLARRLLMILHSYDDTNVIKKKQIELSQERLGMMLSLSRQRINGLLHELEDAQIIKREFKSIHILDIARLKQLAESGMETGAE</sequence>
<proteinExistence type="predicted"/>
<dbReference type="SUPFAM" id="SSF46785">
    <property type="entry name" value="Winged helix' DNA-binding domain"/>
    <property type="match status" value="1"/>
</dbReference>
<dbReference type="Proteomes" id="UP001139701">
    <property type="component" value="Unassembled WGS sequence"/>
</dbReference>
<dbReference type="InterPro" id="IPR014710">
    <property type="entry name" value="RmlC-like_jellyroll"/>
</dbReference>
<dbReference type="SUPFAM" id="SSF51206">
    <property type="entry name" value="cAMP-binding domain-like"/>
    <property type="match status" value="1"/>
</dbReference>
<dbReference type="InterPro" id="IPR050397">
    <property type="entry name" value="Env_Response_Regulators"/>
</dbReference>
<dbReference type="AlphaFoldDB" id="A0A9X1WYJ8"/>
<dbReference type="CDD" id="cd00038">
    <property type="entry name" value="CAP_ED"/>
    <property type="match status" value="1"/>
</dbReference>
<keyword evidence="2" id="KW-0238">DNA-binding</keyword>
<organism evidence="5 6">
    <name type="scientific">Acinetobacter sedimenti</name>
    <dbReference type="NCBI Taxonomy" id="2919922"/>
    <lineage>
        <taxon>Bacteria</taxon>
        <taxon>Pseudomonadati</taxon>
        <taxon>Pseudomonadota</taxon>
        <taxon>Gammaproteobacteria</taxon>
        <taxon>Moraxellales</taxon>
        <taxon>Moraxellaceae</taxon>
        <taxon>Acinetobacter</taxon>
    </lineage>
</organism>
<protein>
    <submittedName>
        <fullName evidence="5">Crp/Fnr family transcriptional regulator</fullName>
    </submittedName>
</protein>
<dbReference type="Pfam" id="PF00027">
    <property type="entry name" value="cNMP_binding"/>
    <property type="match status" value="1"/>
</dbReference>
<dbReference type="InterPro" id="IPR018490">
    <property type="entry name" value="cNMP-bd_dom_sf"/>
</dbReference>
<dbReference type="InterPro" id="IPR036388">
    <property type="entry name" value="WH-like_DNA-bd_sf"/>
</dbReference>
<dbReference type="SMART" id="SM00100">
    <property type="entry name" value="cNMP"/>
    <property type="match status" value="1"/>
</dbReference>
<dbReference type="PROSITE" id="PS50042">
    <property type="entry name" value="CNMP_BINDING_3"/>
    <property type="match status" value="1"/>
</dbReference>